<dbReference type="PANTHER" id="PTHR30212">
    <property type="entry name" value="PROTEIN YIIM"/>
    <property type="match status" value="1"/>
</dbReference>
<proteinExistence type="predicted"/>
<gene>
    <name evidence="12" type="ORF">N0V93_000221</name>
</gene>
<dbReference type="Gene3D" id="3.40.50.80">
    <property type="entry name" value="Nucleotide-binding domain of ferredoxin-NADP reductase (FNR) module"/>
    <property type="match status" value="1"/>
</dbReference>
<dbReference type="InterPro" id="IPR036010">
    <property type="entry name" value="2Fe-2S_ferredoxin-like_sf"/>
</dbReference>
<reference evidence="12" key="1">
    <citation type="submission" date="2022-10" db="EMBL/GenBank/DDBJ databases">
        <title>Tapping the CABI collections for fungal endophytes: first genome assemblies for Collariella, Neodidymelliopsis, Ascochyta clinopodiicola, Didymella pomorum, Didymosphaeria variabile, Neocosmospora piperis and Neocucurbitaria cava.</title>
        <authorList>
            <person name="Hill R."/>
        </authorList>
    </citation>
    <scope>NUCLEOTIDE SEQUENCE</scope>
    <source>
        <strain evidence="12">IMI 355082</strain>
    </source>
</reference>
<dbReference type="SUPFAM" id="SSF52343">
    <property type="entry name" value="Ferredoxin reductase-like, C-terminal NADP-linked domain"/>
    <property type="match status" value="1"/>
</dbReference>
<dbReference type="PROSITE" id="PS00197">
    <property type="entry name" value="2FE2S_FER_1"/>
    <property type="match status" value="1"/>
</dbReference>
<comment type="caution">
    <text evidence="12">The sequence shown here is derived from an EMBL/GenBank/DDBJ whole genome shotgun (WGS) entry which is preliminary data.</text>
</comment>
<dbReference type="SUPFAM" id="SSF50800">
    <property type="entry name" value="PK beta-barrel domain-like"/>
    <property type="match status" value="1"/>
</dbReference>
<dbReference type="SUPFAM" id="SSF63380">
    <property type="entry name" value="Riboflavin synthase domain-like"/>
    <property type="match status" value="1"/>
</dbReference>
<dbReference type="GO" id="GO:0030170">
    <property type="term" value="F:pyridoxal phosphate binding"/>
    <property type="evidence" value="ECO:0007669"/>
    <property type="project" value="InterPro"/>
</dbReference>
<dbReference type="InterPro" id="IPR005302">
    <property type="entry name" value="MoCF_Sase_C"/>
</dbReference>
<dbReference type="GO" id="GO:0016491">
    <property type="term" value="F:oxidoreductase activity"/>
    <property type="evidence" value="ECO:0007669"/>
    <property type="project" value="UniProtKB-KW"/>
</dbReference>
<dbReference type="InterPro" id="IPR001041">
    <property type="entry name" value="2Fe-2S_ferredoxin-type"/>
</dbReference>
<dbReference type="EMBL" id="JAPEVB010000001">
    <property type="protein sequence ID" value="KAJ4396005.1"/>
    <property type="molecule type" value="Genomic_DNA"/>
</dbReference>
<dbReference type="InterPro" id="IPR011037">
    <property type="entry name" value="Pyrv_Knase-like_insert_dom_sf"/>
</dbReference>
<dbReference type="GO" id="GO:0051537">
    <property type="term" value="F:2 iron, 2 sulfur cluster binding"/>
    <property type="evidence" value="ECO:0007669"/>
    <property type="project" value="UniProtKB-KW"/>
</dbReference>
<dbReference type="CDD" id="cd06185">
    <property type="entry name" value="PDR_like"/>
    <property type="match status" value="1"/>
</dbReference>
<dbReference type="Proteomes" id="UP001140453">
    <property type="component" value="Unassembled WGS sequence"/>
</dbReference>
<keyword evidence="4" id="KW-0001">2Fe-2S</keyword>
<evidence type="ECO:0000313" key="12">
    <source>
        <dbReference type="EMBL" id="KAJ4396005.1"/>
    </source>
</evidence>
<dbReference type="AlphaFoldDB" id="A0A9W9D1H5"/>
<keyword evidence="8" id="KW-0411">Iron-sulfur</keyword>
<evidence type="ECO:0000256" key="8">
    <source>
        <dbReference type="ARBA" id="ARBA00023014"/>
    </source>
</evidence>
<name>A0A9W9D1H5_9PEZI</name>
<evidence type="ECO:0000256" key="5">
    <source>
        <dbReference type="ARBA" id="ARBA00022723"/>
    </source>
</evidence>
<evidence type="ECO:0000256" key="4">
    <source>
        <dbReference type="ARBA" id="ARBA00022714"/>
    </source>
</evidence>
<dbReference type="InterPro" id="IPR017927">
    <property type="entry name" value="FAD-bd_FR_type"/>
</dbReference>
<feature type="domain" description="2Fe-2S ferredoxin-type" evidence="9">
    <location>
        <begin position="474"/>
        <end position="559"/>
    </location>
</feature>
<keyword evidence="3" id="KW-0288">FMN</keyword>
<evidence type="ECO:0000313" key="13">
    <source>
        <dbReference type="Proteomes" id="UP001140453"/>
    </source>
</evidence>
<dbReference type="InterPro" id="IPR017938">
    <property type="entry name" value="Riboflavin_synthase-like_b-brl"/>
</dbReference>
<dbReference type="Gene3D" id="2.40.33.20">
    <property type="entry name" value="PK beta-barrel domain-like"/>
    <property type="match status" value="1"/>
</dbReference>
<dbReference type="InterPro" id="IPR012675">
    <property type="entry name" value="Beta-grasp_dom_sf"/>
</dbReference>
<dbReference type="OrthoDB" id="5390at2759"/>
<dbReference type="SUPFAM" id="SSF54292">
    <property type="entry name" value="2Fe-2S ferredoxin-like"/>
    <property type="match status" value="1"/>
</dbReference>
<evidence type="ECO:0000256" key="1">
    <source>
        <dbReference type="ARBA" id="ARBA00001917"/>
    </source>
</evidence>
<evidence type="ECO:0008006" key="14">
    <source>
        <dbReference type="Google" id="ProtNLM"/>
    </source>
</evidence>
<dbReference type="PRINTS" id="PR00409">
    <property type="entry name" value="PHDIOXRDTASE"/>
</dbReference>
<dbReference type="GO" id="GO:0030151">
    <property type="term" value="F:molybdenum ion binding"/>
    <property type="evidence" value="ECO:0007669"/>
    <property type="project" value="InterPro"/>
</dbReference>
<comment type="cofactor">
    <cofactor evidence="1">
        <name>FMN</name>
        <dbReference type="ChEBI" id="CHEBI:58210"/>
    </cofactor>
</comment>
<dbReference type="Gene3D" id="3.10.20.30">
    <property type="match status" value="1"/>
</dbReference>
<keyword evidence="2" id="KW-0285">Flavoprotein</keyword>
<dbReference type="InterPro" id="IPR052353">
    <property type="entry name" value="Benzoxazolinone_Detox_Enz"/>
</dbReference>
<dbReference type="PROSITE" id="PS51340">
    <property type="entry name" value="MOSC"/>
    <property type="match status" value="1"/>
</dbReference>
<dbReference type="InterPro" id="IPR039261">
    <property type="entry name" value="FNR_nucleotide-bd"/>
</dbReference>
<dbReference type="Pfam" id="PF22290">
    <property type="entry name" value="DmmA-like_N"/>
    <property type="match status" value="1"/>
</dbReference>
<organism evidence="12 13">
    <name type="scientific">Gnomoniopsis smithogilvyi</name>
    <dbReference type="NCBI Taxonomy" id="1191159"/>
    <lineage>
        <taxon>Eukaryota</taxon>
        <taxon>Fungi</taxon>
        <taxon>Dikarya</taxon>
        <taxon>Ascomycota</taxon>
        <taxon>Pezizomycotina</taxon>
        <taxon>Sordariomycetes</taxon>
        <taxon>Sordariomycetidae</taxon>
        <taxon>Diaporthales</taxon>
        <taxon>Gnomoniaceae</taxon>
        <taxon>Gnomoniopsis</taxon>
    </lineage>
</organism>
<dbReference type="InterPro" id="IPR054582">
    <property type="entry name" value="DmmA-like_N"/>
</dbReference>
<evidence type="ECO:0000259" key="11">
    <source>
        <dbReference type="PROSITE" id="PS51384"/>
    </source>
</evidence>
<evidence type="ECO:0000256" key="6">
    <source>
        <dbReference type="ARBA" id="ARBA00023002"/>
    </source>
</evidence>
<keyword evidence="13" id="KW-1185">Reference proteome</keyword>
<evidence type="ECO:0000256" key="3">
    <source>
        <dbReference type="ARBA" id="ARBA00022643"/>
    </source>
</evidence>
<evidence type="ECO:0000256" key="7">
    <source>
        <dbReference type="ARBA" id="ARBA00023004"/>
    </source>
</evidence>
<dbReference type="PROSITE" id="PS51085">
    <property type="entry name" value="2FE2S_FER_2"/>
    <property type="match status" value="1"/>
</dbReference>
<keyword evidence="7" id="KW-0408">Iron</keyword>
<evidence type="ECO:0000259" key="10">
    <source>
        <dbReference type="PROSITE" id="PS51340"/>
    </source>
</evidence>
<evidence type="ECO:0000256" key="2">
    <source>
        <dbReference type="ARBA" id="ARBA00022630"/>
    </source>
</evidence>
<dbReference type="PANTHER" id="PTHR30212:SF2">
    <property type="entry name" value="PROTEIN YIIM"/>
    <property type="match status" value="1"/>
</dbReference>
<accession>A0A9W9D1H5</accession>
<dbReference type="InterPro" id="IPR006058">
    <property type="entry name" value="2Fe2S_fd_BS"/>
</dbReference>
<sequence>MAVGDSIDLWASCTTDTILEVRSGKLKKYKGLNIESGIDKTLLTGPVHVGKLGIDGDEHDLTFHGGPDKAIHGYCCTHYAAWQAEFPTASSRFQPGGFGENIVTARMNERNVCIGDVMAIGNPETGPLLQVSLPRQPCFKLNHRFELKNFAPNTWKLSRTGWYYRVLREGWMEAGDEIRIVERRHPEWTIERIQEYLHRNTGDLEANEKLAQIAEFGKESHDAFANRVAKQKAKAKRQQGMDQEKSQWRDFKIVEKKKQTPRIMSFVLDAVQRVEEAEMDEGAHAKIKIPIPGGAAPLTRTYSVVSGDRNKLELGIALDDRSRGASRYFHEEAKVGDILQVGSLTSMKLLTSASCHVFVVGGIGITAFLQLIESLRHFNFAAQLHYAVRSVDDIPFKARIDKLGKDVVTIYDKSQDQRLSIPRVLKTMPWNSRFYFCGPQRMMDEALKQTRAAGLNSDEVHFEAFAADTSGDPFEAVVTNRGEVVLQVGEEETLLEVLQKRFGVDEIPASCEVGNCGTCKIRLKHGRVDHRGTALTDEEKVESMLSCVSRGVGRIAIEV</sequence>
<evidence type="ECO:0000259" key="9">
    <source>
        <dbReference type="PROSITE" id="PS51085"/>
    </source>
</evidence>
<dbReference type="Gene3D" id="2.40.30.10">
    <property type="entry name" value="Translation factors"/>
    <property type="match status" value="1"/>
</dbReference>
<feature type="domain" description="MOSC" evidence="10">
    <location>
        <begin position="41"/>
        <end position="181"/>
    </location>
</feature>
<protein>
    <recommendedName>
        <fullName evidence="14">Phthalate 4,5-dioxygenase</fullName>
    </recommendedName>
</protein>
<dbReference type="CDD" id="cd00207">
    <property type="entry name" value="fer2"/>
    <property type="match status" value="1"/>
</dbReference>
<dbReference type="Pfam" id="PF03473">
    <property type="entry name" value="MOSC"/>
    <property type="match status" value="1"/>
</dbReference>
<dbReference type="Pfam" id="PF00111">
    <property type="entry name" value="Fer2"/>
    <property type="match status" value="1"/>
</dbReference>
<keyword evidence="5" id="KW-0479">Metal-binding</keyword>
<dbReference type="PROSITE" id="PS51384">
    <property type="entry name" value="FAD_FR"/>
    <property type="match status" value="1"/>
</dbReference>
<keyword evidence="6" id="KW-0560">Oxidoreductase</keyword>
<feature type="domain" description="FAD-binding FR-type" evidence="11">
    <location>
        <begin position="246"/>
        <end position="370"/>
    </location>
</feature>